<dbReference type="Pfam" id="PF10719">
    <property type="entry name" value="ComFB"/>
    <property type="match status" value="1"/>
</dbReference>
<dbReference type="InterPro" id="IPR019657">
    <property type="entry name" value="ComFB"/>
</dbReference>
<name>A0A3R5UJ85_9CLOT</name>
<dbReference type="RefSeq" id="WP_128215846.1">
    <property type="nucleotide sequence ID" value="NZ_CP025746.1"/>
</dbReference>
<dbReference type="KEGG" id="cmah:C1I91_27865"/>
<reference evidence="1 2" key="1">
    <citation type="submission" date="2018-01" db="EMBL/GenBank/DDBJ databases">
        <title>Genome Sequencing and Assembly of Anaerobacter polyendosporus strain CT4.</title>
        <authorList>
            <person name="Tachaapaikoon C."/>
            <person name="Sutheeworapong S."/>
            <person name="Jenjaroenpun P."/>
            <person name="Wongsurawat T."/>
            <person name="Nookeaw I."/>
            <person name="Cheawchanlertfa P."/>
            <person name="Kosugi A."/>
            <person name="Cheevadhanarak S."/>
            <person name="Ratanakhanokchai K."/>
        </authorList>
    </citation>
    <scope>NUCLEOTIDE SEQUENCE [LARGE SCALE GENOMIC DNA]</scope>
    <source>
        <strain evidence="1 2">CT4</strain>
    </source>
</reference>
<organism evidence="1 2">
    <name type="scientific">Clostridium manihotivorum</name>
    <dbReference type="NCBI Taxonomy" id="2320868"/>
    <lineage>
        <taxon>Bacteria</taxon>
        <taxon>Bacillati</taxon>
        <taxon>Bacillota</taxon>
        <taxon>Clostridia</taxon>
        <taxon>Eubacteriales</taxon>
        <taxon>Clostridiaceae</taxon>
        <taxon>Clostridium</taxon>
    </lineage>
</organism>
<evidence type="ECO:0000313" key="2">
    <source>
        <dbReference type="Proteomes" id="UP000286268"/>
    </source>
</evidence>
<protein>
    <submittedName>
        <fullName evidence="1">Competence protein ComFB</fullName>
    </submittedName>
</protein>
<dbReference type="EMBL" id="CP025746">
    <property type="protein sequence ID" value="QAA35155.1"/>
    <property type="molecule type" value="Genomic_DNA"/>
</dbReference>
<accession>A0A3R5UJ85</accession>
<gene>
    <name evidence="1" type="ORF">C1I91_27865</name>
</gene>
<dbReference type="Proteomes" id="UP000286268">
    <property type="component" value="Chromosome"/>
</dbReference>
<proteinExistence type="predicted"/>
<dbReference type="AlphaFoldDB" id="A0A3R5UJ85"/>
<dbReference type="OrthoDB" id="5616024at2"/>
<keyword evidence="2" id="KW-1185">Reference proteome</keyword>
<sequence length="92" mass="10340">MLKNCMEDIVDDILPLVLEDYKGACTCYKCINDVKAIALNNLPPLYAVTESGRLYLKMNEMKAQVKIDVINELTKALQKVTQNPLHEISADV</sequence>
<evidence type="ECO:0000313" key="1">
    <source>
        <dbReference type="EMBL" id="QAA35155.1"/>
    </source>
</evidence>